<accession>A0A7J7GT04</accession>
<feature type="transmembrane region" description="Helical" evidence="1">
    <location>
        <begin position="405"/>
        <end position="423"/>
    </location>
</feature>
<reference evidence="3" key="1">
    <citation type="journal article" date="2020" name="Nat. Commun.">
        <title>Genome assembly of wild tea tree DASZ reveals pedigree and selection history of tea varieties.</title>
        <authorList>
            <person name="Zhang W."/>
            <person name="Zhang Y."/>
            <person name="Qiu H."/>
            <person name="Guo Y."/>
            <person name="Wan H."/>
            <person name="Zhang X."/>
            <person name="Scossa F."/>
            <person name="Alseekh S."/>
            <person name="Zhang Q."/>
            <person name="Wang P."/>
            <person name="Xu L."/>
            <person name="Schmidt M.H."/>
            <person name="Jia X."/>
            <person name="Li D."/>
            <person name="Zhu A."/>
            <person name="Guo F."/>
            <person name="Chen W."/>
            <person name="Ni D."/>
            <person name="Usadel B."/>
            <person name="Fernie A.R."/>
            <person name="Wen W."/>
        </authorList>
    </citation>
    <scope>NUCLEOTIDE SEQUENCE [LARGE SCALE GENOMIC DNA]</scope>
    <source>
        <strain evidence="3">cv. G240</strain>
    </source>
</reference>
<sequence length="501" mass="57585">MRVHDIHVLKLSFMSCQGIVMVIGETRIYIASKQSNELKSSIEIVPTHDSHHYKNEEARIDDVDHGMDNEKEKRIITQDDQTVEKEKKDSQPPPVMIIKPKSKRVAILDAFRDLTIVVMILVDDAGEAYPHIDHSPWNGCTLANVLLPFLLIIVGVVIAFALKKILVVKDVVKKIIIRTLKLLFWGIVLQGYSHALDDLSYGIDKKQIPCCFPVILFTRRILVYSVVALIETFTNKLRPTILDPSHFFIFTAYKWQWSHYRVPHLHDQNICALRARLEIRGASISRNREIDSMQQINYKDYTKVKCGMRGHLGLACNVIGYMDQKFSGINHLYMQPIWIHLKFSQYWPLHADAPNWCRTPFEPEGLLSLVSTIMSSIIGIHYGHILIHFKISYNLLQGHSKWLKQWVSMGLGLLIVGIILHFTDGEPHETHPEMVYTTTMLRCSKNITNLNHHLHEARSTVHLQLCLFHNRCSKNCILYIVHAGTEDSIIIPGMNKNELQC</sequence>
<dbReference type="AlphaFoldDB" id="A0A7J7GT04"/>
<dbReference type="PANTHER" id="PTHR31061">
    <property type="entry name" value="LD22376P"/>
    <property type="match status" value="1"/>
</dbReference>
<proteinExistence type="predicted"/>
<name>A0A7J7GT04_CAMSI</name>
<gene>
    <name evidence="2" type="ORF">HYC85_017979</name>
</gene>
<dbReference type="Proteomes" id="UP000593564">
    <property type="component" value="Unassembled WGS sequence"/>
</dbReference>
<comment type="caution">
    <text evidence="2">The sequence shown here is derived from an EMBL/GenBank/DDBJ whole genome shotgun (WGS) entry which is preliminary data.</text>
</comment>
<keyword evidence="3" id="KW-1185">Reference proteome</keyword>
<evidence type="ECO:0000256" key="1">
    <source>
        <dbReference type="SAM" id="Phobius"/>
    </source>
</evidence>
<evidence type="ECO:0008006" key="4">
    <source>
        <dbReference type="Google" id="ProtNLM"/>
    </source>
</evidence>
<organism evidence="2 3">
    <name type="scientific">Camellia sinensis</name>
    <name type="common">Tea plant</name>
    <name type="synonym">Thea sinensis</name>
    <dbReference type="NCBI Taxonomy" id="4442"/>
    <lineage>
        <taxon>Eukaryota</taxon>
        <taxon>Viridiplantae</taxon>
        <taxon>Streptophyta</taxon>
        <taxon>Embryophyta</taxon>
        <taxon>Tracheophyta</taxon>
        <taxon>Spermatophyta</taxon>
        <taxon>Magnoliopsida</taxon>
        <taxon>eudicotyledons</taxon>
        <taxon>Gunneridae</taxon>
        <taxon>Pentapetalae</taxon>
        <taxon>asterids</taxon>
        <taxon>Ericales</taxon>
        <taxon>Theaceae</taxon>
        <taxon>Camellia</taxon>
    </lineage>
</organism>
<evidence type="ECO:0000313" key="3">
    <source>
        <dbReference type="Proteomes" id="UP000593564"/>
    </source>
</evidence>
<evidence type="ECO:0000313" key="2">
    <source>
        <dbReference type="EMBL" id="KAF5943902.1"/>
    </source>
</evidence>
<feature type="transmembrane region" description="Helical" evidence="1">
    <location>
        <begin position="142"/>
        <end position="163"/>
    </location>
</feature>
<dbReference type="PANTHER" id="PTHR31061:SF5">
    <property type="entry name" value="HEPARAN-ALPHA-GLUCOSAMINIDE N-ACETYLTRANSFERASE CATALYTIC DOMAIN-CONTAINING PROTEIN"/>
    <property type="match status" value="1"/>
</dbReference>
<protein>
    <recommendedName>
        <fullName evidence="4">Heparan-alpha-glucosaminide N-acetyltransferase catalytic domain-containing protein</fullName>
    </recommendedName>
</protein>
<reference evidence="2 3" key="2">
    <citation type="submission" date="2020-07" db="EMBL/GenBank/DDBJ databases">
        <title>Genome assembly of wild tea tree DASZ reveals pedigree and selection history of tea varieties.</title>
        <authorList>
            <person name="Zhang W."/>
        </authorList>
    </citation>
    <scope>NUCLEOTIDE SEQUENCE [LARGE SCALE GENOMIC DNA]</scope>
    <source>
        <strain evidence="3">cv. G240</strain>
        <tissue evidence="2">Leaf</tissue>
    </source>
</reference>
<keyword evidence="1" id="KW-1133">Transmembrane helix</keyword>
<feature type="transmembrane region" description="Helical" evidence="1">
    <location>
        <begin position="366"/>
        <end position="385"/>
    </location>
</feature>
<keyword evidence="1" id="KW-0812">Transmembrane</keyword>
<dbReference type="EMBL" id="JACBKZ010000008">
    <property type="protein sequence ID" value="KAF5943902.1"/>
    <property type="molecule type" value="Genomic_DNA"/>
</dbReference>
<keyword evidence="1" id="KW-0472">Membrane</keyword>